<keyword evidence="3" id="KW-1185">Reference proteome</keyword>
<gene>
    <name evidence="2" type="ORF">GCM10025876_01380</name>
</gene>
<comment type="caution">
    <text evidence="2">The sequence shown here is derived from an EMBL/GenBank/DDBJ whole genome shotgun (WGS) entry which is preliminary data.</text>
</comment>
<protein>
    <recommendedName>
        <fullName evidence="4">DNA gyrase subunit A</fullName>
    </recommendedName>
</protein>
<feature type="region of interest" description="Disordered" evidence="1">
    <location>
        <begin position="162"/>
        <end position="193"/>
    </location>
</feature>
<dbReference type="PANTHER" id="PTHR43493">
    <property type="entry name" value="DNA GYRASE/TOPOISOMERASE SUBUNIT A"/>
    <property type="match status" value="1"/>
</dbReference>
<name>A0ABQ6I8H9_9MICO</name>
<evidence type="ECO:0000313" key="3">
    <source>
        <dbReference type="Proteomes" id="UP001157125"/>
    </source>
</evidence>
<dbReference type="InterPro" id="IPR006691">
    <property type="entry name" value="GyrA/parC_rep"/>
</dbReference>
<dbReference type="PANTHER" id="PTHR43493:SF5">
    <property type="entry name" value="DNA GYRASE SUBUNIT A, CHLOROPLASTIC_MITOCHONDRIAL"/>
    <property type="match status" value="1"/>
</dbReference>
<dbReference type="SUPFAM" id="SSF101904">
    <property type="entry name" value="GyrA/ParC C-terminal domain-like"/>
    <property type="match status" value="1"/>
</dbReference>
<dbReference type="InterPro" id="IPR050220">
    <property type="entry name" value="Type_II_DNA_Topoisomerases"/>
</dbReference>
<reference evidence="3" key="1">
    <citation type="journal article" date="2019" name="Int. J. Syst. Evol. Microbiol.">
        <title>The Global Catalogue of Microorganisms (GCM) 10K type strain sequencing project: providing services to taxonomists for standard genome sequencing and annotation.</title>
        <authorList>
            <consortium name="The Broad Institute Genomics Platform"/>
            <consortium name="The Broad Institute Genome Sequencing Center for Infectious Disease"/>
            <person name="Wu L."/>
            <person name="Ma J."/>
        </authorList>
    </citation>
    <scope>NUCLEOTIDE SEQUENCE [LARGE SCALE GENOMIC DNA]</scope>
    <source>
        <strain evidence="3">NBRC 112299</strain>
    </source>
</reference>
<dbReference type="Proteomes" id="UP001157125">
    <property type="component" value="Unassembled WGS sequence"/>
</dbReference>
<sequence>MPLALGTSDGVVKRVKAEPAPNKDAWEIISLHEGDRVIGAAPASDSSELVFVTDQASLLRFAADKVRPQGRSGGGVAGINLEDGVNALFFGVVRTPADAVVVTIAGSSTALPGTVPGAAKVTPFSEYPAKGRATGGVRAHRFLKGEDTLLIAWVGKGPAKATSGAGQEVALPEDHGRRDGSGSPLATPVLGIG</sequence>
<accession>A0ABQ6I8H9</accession>
<evidence type="ECO:0000256" key="1">
    <source>
        <dbReference type="SAM" id="MobiDB-lite"/>
    </source>
</evidence>
<dbReference type="EMBL" id="BSUN01000001">
    <property type="protein sequence ID" value="GMA33934.1"/>
    <property type="molecule type" value="Genomic_DNA"/>
</dbReference>
<dbReference type="InterPro" id="IPR035516">
    <property type="entry name" value="Gyrase/topoIV_suA_C"/>
</dbReference>
<dbReference type="Gene3D" id="2.120.10.90">
    <property type="entry name" value="DNA gyrase/topoisomerase IV, subunit A, C-terminal"/>
    <property type="match status" value="1"/>
</dbReference>
<proteinExistence type="predicted"/>
<evidence type="ECO:0008006" key="4">
    <source>
        <dbReference type="Google" id="ProtNLM"/>
    </source>
</evidence>
<dbReference type="Pfam" id="PF03989">
    <property type="entry name" value="DNA_gyraseA_C"/>
    <property type="match status" value="2"/>
</dbReference>
<organism evidence="2 3">
    <name type="scientific">Demequina litorisediminis</name>
    <dbReference type="NCBI Taxonomy" id="1849022"/>
    <lineage>
        <taxon>Bacteria</taxon>
        <taxon>Bacillati</taxon>
        <taxon>Actinomycetota</taxon>
        <taxon>Actinomycetes</taxon>
        <taxon>Micrococcales</taxon>
        <taxon>Demequinaceae</taxon>
        <taxon>Demequina</taxon>
    </lineage>
</organism>
<evidence type="ECO:0000313" key="2">
    <source>
        <dbReference type="EMBL" id="GMA33934.1"/>
    </source>
</evidence>